<keyword evidence="4" id="KW-1185">Reference proteome</keyword>
<dbReference type="Proteomes" id="UP001432209">
    <property type="component" value="Chromosome"/>
</dbReference>
<gene>
    <name evidence="3" type="ORF">OG442_24410</name>
</gene>
<keyword evidence="2" id="KW-0812">Transmembrane</keyword>
<organism evidence="3 4">
    <name type="scientific">Streptomyces niveus</name>
    <name type="common">Streptomyces spheroides</name>
    <dbReference type="NCBI Taxonomy" id="193462"/>
    <lineage>
        <taxon>Bacteria</taxon>
        <taxon>Bacillati</taxon>
        <taxon>Actinomycetota</taxon>
        <taxon>Actinomycetes</taxon>
        <taxon>Kitasatosporales</taxon>
        <taxon>Streptomycetaceae</taxon>
        <taxon>Streptomyces</taxon>
    </lineage>
</organism>
<evidence type="ECO:0000256" key="1">
    <source>
        <dbReference type="SAM" id="MobiDB-lite"/>
    </source>
</evidence>
<feature type="region of interest" description="Disordered" evidence="1">
    <location>
        <begin position="1"/>
        <end position="21"/>
    </location>
</feature>
<dbReference type="RefSeq" id="WP_329078052.1">
    <property type="nucleotide sequence ID" value="NZ_CP109495.1"/>
</dbReference>
<keyword evidence="2" id="KW-0472">Membrane</keyword>
<evidence type="ECO:0000313" key="3">
    <source>
        <dbReference type="EMBL" id="WUX54436.1"/>
    </source>
</evidence>
<accession>A0ABZ2A8A2</accession>
<dbReference type="EMBL" id="CP109495">
    <property type="protein sequence ID" value="WUX54436.1"/>
    <property type="molecule type" value="Genomic_DNA"/>
</dbReference>
<feature type="transmembrane region" description="Helical" evidence="2">
    <location>
        <begin position="68"/>
        <end position="91"/>
    </location>
</feature>
<protein>
    <submittedName>
        <fullName evidence="3">Uncharacterized protein</fullName>
    </submittedName>
</protein>
<feature type="compositionally biased region" description="Pro residues" evidence="1">
    <location>
        <begin position="1"/>
        <end position="12"/>
    </location>
</feature>
<evidence type="ECO:0000313" key="4">
    <source>
        <dbReference type="Proteomes" id="UP001432209"/>
    </source>
</evidence>
<proteinExistence type="predicted"/>
<keyword evidence="2" id="KW-1133">Transmembrane helix</keyword>
<reference evidence="3" key="1">
    <citation type="submission" date="2022-10" db="EMBL/GenBank/DDBJ databases">
        <title>The complete genomes of actinobacterial strains from the NBC collection.</title>
        <authorList>
            <person name="Joergensen T.S."/>
            <person name="Alvarez Arevalo M."/>
            <person name="Sterndorff E.B."/>
            <person name="Faurdal D."/>
            <person name="Vuksanovic O."/>
            <person name="Mourched A.-S."/>
            <person name="Charusanti P."/>
            <person name="Shaw S."/>
            <person name="Blin K."/>
            <person name="Weber T."/>
        </authorList>
    </citation>
    <scope>NUCLEOTIDE SEQUENCE</scope>
    <source>
        <strain evidence="3">NBC_01432</strain>
    </source>
</reference>
<name>A0ABZ2A8A2_STRNV</name>
<sequence>MTSATPKPPLPRRTPQRVAPEKIQEAVEARDALAAALTGAGIQLPAMDVRTPWPVTDDSDAGRATRYALIHLGVCSAPVALALAAVIVYGAGR</sequence>
<evidence type="ECO:0000256" key="2">
    <source>
        <dbReference type="SAM" id="Phobius"/>
    </source>
</evidence>